<feature type="domain" description="ABC transmembrane type-1" evidence="6">
    <location>
        <begin position="219"/>
        <end position="416"/>
    </location>
</feature>
<evidence type="ECO:0000313" key="7">
    <source>
        <dbReference type="EMBL" id="ASJ01911.1"/>
    </source>
</evidence>
<dbReference type="OrthoDB" id="312811at2157"/>
<dbReference type="GO" id="GO:0055085">
    <property type="term" value="P:transmembrane transport"/>
    <property type="evidence" value="ECO:0007669"/>
    <property type="project" value="InterPro"/>
</dbReference>
<dbReference type="InterPro" id="IPR000515">
    <property type="entry name" value="MetI-like"/>
</dbReference>
<evidence type="ECO:0000256" key="2">
    <source>
        <dbReference type="ARBA" id="ARBA00022692"/>
    </source>
</evidence>
<dbReference type="SUPFAM" id="SSF161098">
    <property type="entry name" value="MetI-like"/>
    <property type="match status" value="1"/>
</dbReference>
<comment type="subcellular location">
    <subcellularLocation>
        <location evidence="5">Cell membrane</location>
        <topology evidence="5">Multi-pass membrane protein</topology>
    </subcellularLocation>
    <subcellularLocation>
        <location evidence="1">Membrane</location>
        <topology evidence="1">Multi-pass membrane protein</topology>
    </subcellularLocation>
</comment>
<dbReference type="InterPro" id="IPR035906">
    <property type="entry name" value="MetI-like_sf"/>
</dbReference>
<dbReference type="GO" id="GO:0005886">
    <property type="term" value="C:plasma membrane"/>
    <property type="evidence" value="ECO:0007669"/>
    <property type="project" value="UniProtKB-SubCell"/>
</dbReference>
<proteinExistence type="inferred from homology"/>
<evidence type="ECO:0000256" key="3">
    <source>
        <dbReference type="ARBA" id="ARBA00022989"/>
    </source>
</evidence>
<dbReference type="GeneID" id="33318917"/>
<keyword evidence="5" id="KW-0813">Transport</keyword>
<name>A0A2Z2MHK4_THEPR</name>
<dbReference type="PANTHER" id="PTHR43839:SF3">
    <property type="entry name" value="OLIGOPEPTIDE ABC TRANSPORTER, PERMEASE PROTEIN"/>
    <property type="match status" value="1"/>
</dbReference>
<feature type="transmembrane region" description="Helical" evidence="5">
    <location>
        <begin position="223"/>
        <end position="248"/>
    </location>
</feature>
<dbReference type="PROSITE" id="PS50928">
    <property type="entry name" value="ABC_TM1"/>
    <property type="match status" value="1"/>
</dbReference>
<feature type="transmembrane region" description="Helical" evidence="5">
    <location>
        <begin position="393"/>
        <end position="415"/>
    </location>
</feature>
<dbReference type="CDD" id="cd06261">
    <property type="entry name" value="TM_PBP2"/>
    <property type="match status" value="1"/>
</dbReference>
<keyword evidence="2 5" id="KW-0812">Transmembrane</keyword>
<feature type="transmembrane region" description="Helical" evidence="5">
    <location>
        <begin position="12"/>
        <end position="31"/>
    </location>
</feature>
<reference evidence="7 8" key="1">
    <citation type="submission" date="2016-03" db="EMBL/GenBank/DDBJ databases">
        <title>Complete genome sequence of Thermococcus profundus strain DT5432.</title>
        <authorList>
            <person name="Oger P.M."/>
        </authorList>
    </citation>
    <scope>NUCLEOTIDE SEQUENCE [LARGE SCALE GENOMIC DNA]</scope>
    <source>
        <strain evidence="7 8">DT 5432</strain>
    </source>
</reference>
<dbReference type="EMBL" id="CP014862">
    <property type="protein sequence ID" value="ASJ01911.1"/>
    <property type="molecule type" value="Genomic_DNA"/>
</dbReference>
<dbReference type="RefSeq" id="WP_088857181.1">
    <property type="nucleotide sequence ID" value="NZ_CP014862.1"/>
</dbReference>
<feature type="transmembrane region" description="Helical" evidence="5">
    <location>
        <begin position="284"/>
        <end position="302"/>
    </location>
</feature>
<accession>A0A2Z2MHK4</accession>
<dbReference type="Proteomes" id="UP000250179">
    <property type="component" value="Chromosome"/>
</dbReference>
<keyword evidence="3 5" id="KW-1133">Transmembrane helix</keyword>
<organism evidence="7 8">
    <name type="scientific">Thermococcus profundus</name>
    <dbReference type="NCBI Taxonomy" id="49899"/>
    <lineage>
        <taxon>Archaea</taxon>
        <taxon>Methanobacteriati</taxon>
        <taxon>Methanobacteriota</taxon>
        <taxon>Thermococci</taxon>
        <taxon>Thermococcales</taxon>
        <taxon>Thermococcaceae</taxon>
        <taxon>Thermococcus</taxon>
    </lineage>
</organism>
<evidence type="ECO:0000256" key="5">
    <source>
        <dbReference type="RuleBase" id="RU363032"/>
    </source>
</evidence>
<dbReference type="KEGG" id="tprf:A3L09_00865"/>
<dbReference type="PANTHER" id="PTHR43839">
    <property type="entry name" value="OPPC IN A BINDING PROTEIN-DEPENDENT TRANSPORT SYSTEM"/>
    <property type="match status" value="1"/>
</dbReference>
<evidence type="ECO:0000259" key="6">
    <source>
        <dbReference type="PROSITE" id="PS50928"/>
    </source>
</evidence>
<sequence length="428" mass="47632">MKIQRPSIKLTVALIIVTAYLLGAAVAPHFVNKEDVNNWYNGNYWIKNPKLAPPEWVNLFGANQPPSETLRPVEENGRKHVFEYDFHYSHSPEDIKIRFNQSRFERVRITIKTPDGKEYVLYNSLIMEELSLRTKVSTLMKIGEANGIEVTETDILFGDALKPVFFKNESGKIVPNTGKYTITVTSRAEPTVTVVGKVHGLLGTDVKRRDLWVGFLWGLRETMILVITTSLLATFLGTLLGISGGLSGTTGFFSDAVSKISAITPLVPVMIALVPVKGEVGPDGILDISMTLFVAILGFLLSGKISRNVKVMVATEMKKEYIESAVSLGGSKWWILKNHVLRAVLPYSIYQLTLLVPRVVALVSILGFFRAAPGFNWGTLMASVVIENPKATLYWWEVIPITLALGFFALAFVLINREIEDRFSIENI</sequence>
<keyword evidence="8" id="KW-1185">Reference proteome</keyword>
<keyword evidence="4 5" id="KW-0472">Membrane</keyword>
<dbReference type="Gene3D" id="1.10.3720.10">
    <property type="entry name" value="MetI-like"/>
    <property type="match status" value="1"/>
</dbReference>
<evidence type="ECO:0000313" key="8">
    <source>
        <dbReference type="Proteomes" id="UP000250179"/>
    </source>
</evidence>
<evidence type="ECO:0000256" key="1">
    <source>
        <dbReference type="ARBA" id="ARBA00004141"/>
    </source>
</evidence>
<dbReference type="AlphaFoldDB" id="A0A2Z2MHK4"/>
<evidence type="ECO:0000256" key="4">
    <source>
        <dbReference type="ARBA" id="ARBA00023136"/>
    </source>
</evidence>
<comment type="similarity">
    <text evidence="5">Belongs to the binding-protein-dependent transport system permease family.</text>
</comment>
<protein>
    <submittedName>
        <fullName evidence="7">Peptide ABC transporter permease</fullName>
    </submittedName>
</protein>
<dbReference type="Pfam" id="PF00528">
    <property type="entry name" value="BPD_transp_1"/>
    <property type="match status" value="1"/>
</dbReference>
<gene>
    <name evidence="7" type="ORF">A3L09_00865</name>
</gene>
<feature type="transmembrane region" description="Helical" evidence="5">
    <location>
        <begin position="352"/>
        <end position="373"/>
    </location>
</feature>